<feature type="transmembrane region" description="Helical" evidence="1">
    <location>
        <begin position="113"/>
        <end position="134"/>
    </location>
</feature>
<protein>
    <recommendedName>
        <fullName evidence="4">Protein NUCLEAR FUSION DEFECTIVE 6, chloroplastic/mitochondrial-like</fullName>
    </recommendedName>
</protein>
<keyword evidence="1" id="KW-0472">Membrane</keyword>
<feature type="transmembrane region" description="Helical" evidence="1">
    <location>
        <begin position="154"/>
        <end position="174"/>
    </location>
</feature>
<organism evidence="2 3">
    <name type="scientific">Pisum sativum</name>
    <name type="common">Garden pea</name>
    <name type="synonym">Lathyrus oleraceus</name>
    <dbReference type="NCBI Taxonomy" id="3888"/>
    <lineage>
        <taxon>Eukaryota</taxon>
        <taxon>Viridiplantae</taxon>
        <taxon>Streptophyta</taxon>
        <taxon>Embryophyta</taxon>
        <taxon>Tracheophyta</taxon>
        <taxon>Spermatophyta</taxon>
        <taxon>Magnoliopsida</taxon>
        <taxon>eudicotyledons</taxon>
        <taxon>Gunneridae</taxon>
        <taxon>Pentapetalae</taxon>
        <taxon>rosids</taxon>
        <taxon>fabids</taxon>
        <taxon>Fabales</taxon>
        <taxon>Fabaceae</taxon>
        <taxon>Papilionoideae</taxon>
        <taxon>50 kb inversion clade</taxon>
        <taxon>NPAAA clade</taxon>
        <taxon>Hologalegina</taxon>
        <taxon>IRL clade</taxon>
        <taxon>Fabeae</taxon>
        <taxon>Lathyrus</taxon>
    </lineage>
</organism>
<gene>
    <name evidence="2" type="ORF">KIW84_015410</name>
</gene>
<dbReference type="Proteomes" id="UP001058974">
    <property type="component" value="Chromosome 1"/>
</dbReference>
<dbReference type="PANTHER" id="PTHR33156:SF59">
    <property type="entry name" value="PROTEIN NUCLEAR FUSION DEFECTIVE 6, CHLOROPLASTIC_MITOCHONDRIAL-LIKE"/>
    <property type="match status" value="1"/>
</dbReference>
<comment type="caution">
    <text evidence="2">The sequence shown here is derived from an EMBL/GenBank/DDBJ whole genome shotgun (WGS) entry which is preliminary data.</text>
</comment>
<evidence type="ECO:0000313" key="3">
    <source>
        <dbReference type="Proteomes" id="UP001058974"/>
    </source>
</evidence>
<dbReference type="EMBL" id="JAMSHJ010000001">
    <property type="protein sequence ID" value="KAI5447955.1"/>
    <property type="molecule type" value="Genomic_DNA"/>
</dbReference>
<keyword evidence="1" id="KW-1133">Transmembrane helix</keyword>
<evidence type="ECO:0000313" key="2">
    <source>
        <dbReference type="EMBL" id="KAI5447955.1"/>
    </source>
</evidence>
<accession>A0A9D5BQQ8</accession>
<evidence type="ECO:0000256" key="1">
    <source>
        <dbReference type="SAM" id="Phobius"/>
    </source>
</evidence>
<dbReference type="InterPro" id="IPR043459">
    <property type="entry name" value="NFD6/NOXY2-like"/>
</dbReference>
<evidence type="ECO:0008006" key="4">
    <source>
        <dbReference type="Google" id="ProtNLM"/>
    </source>
</evidence>
<name>A0A9D5BQQ8_PEA</name>
<dbReference type="PANTHER" id="PTHR33156">
    <property type="entry name" value="OS02G0230000 PROTEIN"/>
    <property type="match status" value="1"/>
</dbReference>
<proteinExistence type="predicted"/>
<sequence length="180" mass="20218">MSAARCFLRSAASRVGSTANLAAGAKTRPSRSTFRIPKQNSTPNRISRLPVEMSCGVQSLLPYHTATASALLTSMLSVSRHSYGWTPEDLNISLLKEHVQIESFYFPAATPKFLYFYILCATPYFDIAVFLFRLVNICTLALGLGTTHMDDCCYWLLFIARTFHGFEFTLLGLLRRFSPR</sequence>
<dbReference type="Gramene" id="Psat01G0541000-T1">
    <property type="protein sequence ID" value="KAI5447955.1"/>
    <property type="gene ID" value="KIW84_015410"/>
</dbReference>
<keyword evidence="1" id="KW-0812">Transmembrane</keyword>
<dbReference type="GO" id="GO:0005739">
    <property type="term" value="C:mitochondrion"/>
    <property type="evidence" value="ECO:0007669"/>
    <property type="project" value="TreeGrafter"/>
</dbReference>
<reference evidence="2 3" key="1">
    <citation type="journal article" date="2022" name="Nat. Genet.">
        <title>Improved pea reference genome and pan-genome highlight genomic features and evolutionary characteristics.</title>
        <authorList>
            <person name="Yang T."/>
            <person name="Liu R."/>
            <person name="Luo Y."/>
            <person name="Hu S."/>
            <person name="Wang D."/>
            <person name="Wang C."/>
            <person name="Pandey M.K."/>
            <person name="Ge S."/>
            <person name="Xu Q."/>
            <person name="Li N."/>
            <person name="Li G."/>
            <person name="Huang Y."/>
            <person name="Saxena R.K."/>
            <person name="Ji Y."/>
            <person name="Li M."/>
            <person name="Yan X."/>
            <person name="He Y."/>
            <person name="Liu Y."/>
            <person name="Wang X."/>
            <person name="Xiang C."/>
            <person name="Varshney R.K."/>
            <person name="Ding H."/>
            <person name="Gao S."/>
            <person name="Zong X."/>
        </authorList>
    </citation>
    <scope>NUCLEOTIDE SEQUENCE [LARGE SCALE GENOMIC DNA]</scope>
    <source>
        <strain evidence="2 3">cv. Zhongwan 6</strain>
    </source>
</reference>
<dbReference type="AlphaFoldDB" id="A0A9D5BQQ8"/>
<keyword evidence="3" id="KW-1185">Reference proteome</keyword>